<protein>
    <submittedName>
        <fullName evidence="4">Aspartyl-tRNA(Asn)/glutamyl-tRNA(Gln) amidotransferase subunit A</fullName>
    </submittedName>
</protein>
<accession>A0A3N2D8W6</accession>
<keyword evidence="4" id="KW-0808">Transferase</keyword>
<dbReference type="InterPro" id="IPR036928">
    <property type="entry name" value="AS_sf"/>
</dbReference>
<dbReference type="Proteomes" id="UP000275356">
    <property type="component" value="Unassembled WGS sequence"/>
</dbReference>
<reference evidence="4 5" key="1">
    <citation type="submission" date="2018-11" db="EMBL/GenBank/DDBJ databases">
        <title>Sequencing the genomes of 1000 actinobacteria strains.</title>
        <authorList>
            <person name="Klenk H.-P."/>
        </authorList>
    </citation>
    <scope>NUCLEOTIDE SEQUENCE [LARGE SCALE GENOMIC DNA]</scope>
    <source>
        <strain evidence="4 5">DSM 13521</strain>
    </source>
</reference>
<dbReference type="GO" id="GO:0016740">
    <property type="term" value="F:transferase activity"/>
    <property type="evidence" value="ECO:0007669"/>
    <property type="project" value="UniProtKB-KW"/>
</dbReference>
<dbReference type="PANTHER" id="PTHR11895:SF7">
    <property type="entry name" value="GLUTAMYL-TRNA(GLN) AMIDOTRANSFERASE SUBUNIT A, MITOCHONDRIAL"/>
    <property type="match status" value="1"/>
</dbReference>
<proteinExistence type="inferred from homology"/>
<dbReference type="EMBL" id="RKHQ01000001">
    <property type="protein sequence ID" value="ROR96219.1"/>
    <property type="molecule type" value="Genomic_DNA"/>
</dbReference>
<evidence type="ECO:0000259" key="3">
    <source>
        <dbReference type="Pfam" id="PF01425"/>
    </source>
</evidence>
<evidence type="ECO:0000256" key="1">
    <source>
        <dbReference type="ARBA" id="ARBA00009199"/>
    </source>
</evidence>
<name>A0A3N2D8W6_9MICO</name>
<evidence type="ECO:0000313" key="5">
    <source>
        <dbReference type="Proteomes" id="UP000275356"/>
    </source>
</evidence>
<dbReference type="AlphaFoldDB" id="A0A3N2D8W6"/>
<dbReference type="RefSeq" id="WP_123738433.1">
    <property type="nucleotide sequence ID" value="NZ_RKHQ01000001.1"/>
</dbReference>
<dbReference type="PANTHER" id="PTHR11895">
    <property type="entry name" value="TRANSAMIDASE"/>
    <property type="match status" value="1"/>
</dbReference>
<evidence type="ECO:0000256" key="2">
    <source>
        <dbReference type="SAM" id="MobiDB-lite"/>
    </source>
</evidence>
<dbReference type="InterPro" id="IPR023631">
    <property type="entry name" value="Amidase_dom"/>
</dbReference>
<keyword evidence="5" id="KW-1185">Reference proteome</keyword>
<feature type="domain" description="Amidase" evidence="3">
    <location>
        <begin position="18"/>
        <end position="428"/>
    </location>
</feature>
<feature type="region of interest" description="Disordered" evidence="2">
    <location>
        <begin position="438"/>
        <end position="457"/>
    </location>
</feature>
<sequence length="457" mass="46459">MATHQDGGAVAAVLTALRLASARRDVNAFAGLLPEPALAAAERSDARRASGSRLGRLDGVPYAVKDNVFVAGAPVTWGSRCWAGHRAERSDVCVERMDAAGAVLVGTTTMPELAVGQTTSSAAYGTTRNPVDPRLTPGGSSGGSAAAVAAGIVPVALGTDAGGSTRAPASLTGLYGLRTAAGVVPRVNGFPQLVPGFQTIGILSADLDLVVAALSAMRGPDPRDPGSLLTRRVAPWPGRLRVAVITSVERVRVDPVVLARVAAVAERLRTLGAVVREVPAPYSWSGLREAWDTMAAVGIAAALADAPGPGPAHDGLLAAAARAADVDGADYLRALTSVAHLRAEAEERLWDHDLVLCPTTLTAAWPADGGDPVLSDGTSPDPGDLGAFTHWVNAVGWAALSVPVEPFDDGRPIGVQLVAARGGEDLLLEVAGMLASASATGDIETSGPGSRREGARG</sequence>
<organism evidence="4 5">
    <name type="scientific">Salana multivorans</name>
    <dbReference type="NCBI Taxonomy" id="120377"/>
    <lineage>
        <taxon>Bacteria</taxon>
        <taxon>Bacillati</taxon>
        <taxon>Actinomycetota</taxon>
        <taxon>Actinomycetes</taxon>
        <taxon>Micrococcales</taxon>
        <taxon>Beutenbergiaceae</taxon>
        <taxon>Salana</taxon>
    </lineage>
</organism>
<comment type="caution">
    <text evidence="4">The sequence shown here is derived from an EMBL/GenBank/DDBJ whole genome shotgun (WGS) entry which is preliminary data.</text>
</comment>
<evidence type="ECO:0000313" key="4">
    <source>
        <dbReference type="EMBL" id="ROR96219.1"/>
    </source>
</evidence>
<gene>
    <name evidence="4" type="ORF">EDD28_0798</name>
</gene>
<dbReference type="SUPFAM" id="SSF75304">
    <property type="entry name" value="Amidase signature (AS) enzymes"/>
    <property type="match status" value="1"/>
</dbReference>
<dbReference type="Pfam" id="PF01425">
    <property type="entry name" value="Amidase"/>
    <property type="match status" value="1"/>
</dbReference>
<dbReference type="OrthoDB" id="182039at2"/>
<comment type="similarity">
    <text evidence="1">Belongs to the amidase family.</text>
</comment>
<dbReference type="Gene3D" id="3.90.1300.10">
    <property type="entry name" value="Amidase signature (AS) domain"/>
    <property type="match status" value="1"/>
</dbReference>
<dbReference type="InterPro" id="IPR000120">
    <property type="entry name" value="Amidase"/>
</dbReference>